<comment type="caution">
    <text evidence="1">The sequence shown here is derived from an EMBL/GenBank/DDBJ whole genome shotgun (WGS) entry which is preliminary data.</text>
</comment>
<evidence type="ECO:0000313" key="1">
    <source>
        <dbReference type="EMBL" id="MEQ2183546.1"/>
    </source>
</evidence>
<keyword evidence="2" id="KW-1185">Reference proteome</keyword>
<proteinExistence type="predicted"/>
<dbReference type="EMBL" id="JAHRIO010077319">
    <property type="protein sequence ID" value="MEQ2183546.1"/>
    <property type="molecule type" value="Genomic_DNA"/>
</dbReference>
<protein>
    <submittedName>
        <fullName evidence="1">Uncharacterized protein</fullName>
    </submittedName>
</protein>
<gene>
    <name evidence="1" type="ORF">GOODEAATRI_033727</name>
</gene>
<reference evidence="1 2" key="1">
    <citation type="submission" date="2021-06" db="EMBL/GenBank/DDBJ databases">
        <authorList>
            <person name="Palmer J.M."/>
        </authorList>
    </citation>
    <scope>NUCLEOTIDE SEQUENCE [LARGE SCALE GENOMIC DNA]</scope>
    <source>
        <strain evidence="1 2">GA_2019</strain>
        <tissue evidence="1">Muscle</tissue>
    </source>
</reference>
<accession>A0ABV0PJF5</accession>
<organism evidence="1 2">
    <name type="scientific">Goodea atripinnis</name>
    <dbReference type="NCBI Taxonomy" id="208336"/>
    <lineage>
        <taxon>Eukaryota</taxon>
        <taxon>Metazoa</taxon>
        <taxon>Chordata</taxon>
        <taxon>Craniata</taxon>
        <taxon>Vertebrata</taxon>
        <taxon>Euteleostomi</taxon>
        <taxon>Actinopterygii</taxon>
        <taxon>Neopterygii</taxon>
        <taxon>Teleostei</taxon>
        <taxon>Neoteleostei</taxon>
        <taxon>Acanthomorphata</taxon>
        <taxon>Ovalentaria</taxon>
        <taxon>Atherinomorphae</taxon>
        <taxon>Cyprinodontiformes</taxon>
        <taxon>Goodeidae</taxon>
        <taxon>Goodea</taxon>
    </lineage>
</organism>
<sequence length="133" mass="14858">MVKKKKKTYETYHSCVVHKLHNDVFFLNYRKASSPSSRSHSTSLNPLNSSSLASILNNSANSRGKMKFSISSSYSSLSKCLVYPFKDLMKSCDKHPSGCREAVLSIHSSHRRRKAALKLGFTEMSRGSSTSSF</sequence>
<dbReference type="Proteomes" id="UP001476798">
    <property type="component" value="Unassembled WGS sequence"/>
</dbReference>
<evidence type="ECO:0000313" key="2">
    <source>
        <dbReference type="Proteomes" id="UP001476798"/>
    </source>
</evidence>
<name>A0ABV0PJF5_9TELE</name>